<dbReference type="PANTHER" id="PTHR45841">
    <property type="entry name" value="MRNA TURNOVER PROTEIN 4 MRTO4"/>
    <property type="match status" value="1"/>
</dbReference>
<evidence type="ECO:0000313" key="8">
    <source>
        <dbReference type="EMBL" id="GAO45827.1"/>
    </source>
</evidence>
<dbReference type="PANTHER" id="PTHR45841:SF1">
    <property type="entry name" value="MRNA TURNOVER PROTEIN 4 HOMOLOG"/>
    <property type="match status" value="1"/>
</dbReference>
<dbReference type="InterPro" id="IPR043141">
    <property type="entry name" value="Ribosomal_uL10-like_sf"/>
</dbReference>
<dbReference type="GO" id="GO:0000027">
    <property type="term" value="P:ribosomal large subunit assembly"/>
    <property type="evidence" value="ECO:0007669"/>
    <property type="project" value="InterPro"/>
</dbReference>
<dbReference type="Proteomes" id="UP000033140">
    <property type="component" value="Unassembled WGS sequence"/>
</dbReference>
<dbReference type="OMA" id="LEWAENY"/>
<dbReference type="AlphaFoldDB" id="A0A0E9N7B4"/>
<keyword evidence="9" id="KW-1185">Reference proteome</keyword>
<evidence type="ECO:0000256" key="1">
    <source>
        <dbReference type="ARBA" id="ARBA00004046"/>
    </source>
</evidence>
<dbReference type="STRING" id="698492.A0A0E9N7B4"/>
<dbReference type="GO" id="GO:0003723">
    <property type="term" value="F:RNA binding"/>
    <property type="evidence" value="ECO:0007669"/>
    <property type="project" value="TreeGrafter"/>
</dbReference>
<dbReference type="GO" id="GO:0030687">
    <property type="term" value="C:preribosome, large subunit precursor"/>
    <property type="evidence" value="ECO:0007669"/>
    <property type="project" value="TreeGrafter"/>
</dbReference>
<dbReference type="InterPro" id="IPR033867">
    <property type="entry name" value="Mrt4"/>
</dbReference>
<dbReference type="Gene3D" id="3.30.70.1730">
    <property type="match status" value="1"/>
</dbReference>
<dbReference type="CDD" id="cd05796">
    <property type="entry name" value="Ribosomal_P0_like"/>
    <property type="match status" value="1"/>
</dbReference>
<keyword evidence="4 6" id="KW-0963">Cytoplasm</keyword>
<evidence type="ECO:0000256" key="5">
    <source>
        <dbReference type="ARBA" id="ARBA00023242"/>
    </source>
</evidence>
<evidence type="ECO:0000256" key="6">
    <source>
        <dbReference type="RuleBase" id="RU364039"/>
    </source>
</evidence>
<feature type="domain" description="Large ribosomal subunit protein uL10-like insertion" evidence="7">
    <location>
        <begin position="125"/>
        <end position="207"/>
    </location>
</feature>
<comment type="subcellular location">
    <subcellularLocation>
        <location evidence="6">Cytoplasm</location>
    </subcellularLocation>
    <subcellularLocation>
        <location evidence="6">Nucleus</location>
        <location evidence="6">Nucleolus</location>
    </subcellularLocation>
</comment>
<dbReference type="GO" id="GO:0005730">
    <property type="term" value="C:nucleolus"/>
    <property type="evidence" value="ECO:0007669"/>
    <property type="project" value="UniProtKB-SubCell"/>
</dbReference>
<sequence length="254" mass="28414">MPKSKRSRVVSLTQTDKKGREGKEQLYTQAKECVEKYQYAWVFSVENMRNTYLKQVRSEWKDSRILFGRTKVMAKALGTTPEDEAADGLFKLTKYLAGNVGILFTDHPADVVKDWFESYVKTDFARAGVVATRDFVVPAGQIYSRGGDIPADDDVVMANTLEPTLRQLGMPTRLKNGIVTLDNEYQVCKEGETLSGHQTRLLKMFGVAMADFKVKLVAYWSKTGEVTEVEDSTAVVAESAHTTSIHCHLISNSL</sequence>
<organism evidence="8 9">
    <name type="scientific">Saitoella complicata (strain BCRC 22490 / CBS 7301 / JCM 7358 / NBRC 10748 / NRRL Y-17804)</name>
    <dbReference type="NCBI Taxonomy" id="698492"/>
    <lineage>
        <taxon>Eukaryota</taxon>
        <taxon>Fungi</taxon>
        <taxon>Dikarya</taxon>
        <taxon>Ascomycota</taxon>
        <taxon>Taphrinomycotina</taxon>
        <taxon>Taphrinomycotina incertae sedis</taxon>
        <taxon>Saitoella</taxon>
    </lineage>
</organism>
<keyword evidence="5 6" id="KW-0539">Nucleus</keyword>
<protein>
    <recommendedName>
        <fullName evidence="6">Ribosome assembly factor mrt4</fullName>
    </recommendedName>
</protein>
<gene>
    <name evidence="8" type="ORF">G7K_0076-t1</name>
</gene>
<evidence type="ECO:0000256" key="3">
    <source>
        <dbReference type="ARBA" id="ARBA00011117"/>
    </source>
</evidence>
<comment type="subunit">
    <text evidence="3 6">Associates with the pre-60S ribosomal particle.</text>
</comment>
<dbReference type="FunFam" id="3.90.105.20:FF:000003">
    <property type="entry name" value="Ribosome assembly factor mrt4"/>
    <property type="match status" value="1"/>
</dbReference>
<accession>A0A0E9N7B4</accession>
<comment type="caution">
    <text evidence="8">The sequence shown here is derived from an EMBL/GenBank/DDBJ whole genome shotgun (WGS) entry which is preliminary data.</text>
</comment>
<dbReference type="EMBL" id="BACD03000001">
    <property type="protein sequence ID" value="GAO45827.1"/>
    <property type="molecule type" value="Genomic_DNA"/>
</dbReference>
<reference evidence="8 9" key="1">
    <citation type="journal article" date="2011" name="J. Gen. Appl. Microbiol.">
        <title>Draft genome sequencing of the enigmatic yeast Saitoella complicata.</title>
        <authorList>
            <person name="Nishida H."/>
            <person name="Hamamoto M."/>
            <person name="Sugiyama J."/>
        </authorList>
    </citation>
    <scope>NUCLEOTIDE SEQUENCE [LARGE SCALE GENOMIC DNA]</scope>
    <source>
        <strain evidence="8 9">NRRL Y-17804</strain>
    </source>
</reference>
<proteinExistence type="inferred from homology"/>
<evidence type="ECO:0000259" key="7">
    <source>
        <dbReference type="Pfam" id="PF17777"/>
    </source>
</evidence>
<dbReference type="GO" id="GO:0005737">
    <property type="term" value="C:cytoplasm"/>
    <property type="evidence" value="ECO:0007669"/>
    <property type="project" value="UniProtKB-SubCell"/>
</dbReference>
<dbReference type="SUPFAM" id="SSF160369">
    <property type="entry name" value="Ribosomal protein L10-like"/>
    <property type="match status" value="1"/>
</dbReference>
<dbReference type="InterPro" id="IPR040637">
    <property type="entry name" value="Ribosomal_uL10-like_insert"/>
</dbReference>
<dbReference type="InterPro" id="IPR051742">
    <property type="entry name" value="Ribosome_Assembly_uL10"/>
</dbReference>
<evidence type="ECO:0000313" key="9">
    <source>
        <dbReference type="Proteomes" id="UP000033140"/>
    </source>
</evidence>
<evidence type="ECO:0000256" key="2">
    <source>
        <dbReference type="ARBA" id="ARBA00008889"/>
    </source>
</evidence>
<dbReference type="GO" id="GO:0000956">
    <property type="term" value="P:nuclear-transcribed mRNA catabolic process"/>
    <property type="evidence" value="ECO:0007669"/>
    <property type="project" value="TreeGrafter"/>
</dbReference>
<name>A0A0E9N7B4_SAICN</name>
<dbReference type="Pfam" id="PF00466">
    <property type="entry name" value="Ribosomal_L10"/>
    <property type="match status" value="1"/>
</dbReference>
<dbReference type="InterPro" id="IPR001790">
    <property type="entry name" value="Ribosomal_uL10"/>
</dbReference>
<comment type="function">
    <text evidence="1 6">Component of the ribosome assembly machinery. Nuclear paralog of the ribosomal protein P0, it binds pre-60S subunits at an early stage of assembly in the nucleolus, and is replaced by P0 in cytoplasmic pre-60S subunits and mature 80S ribosomes.</text>
</comment>
<reference evidence="8 9" key="3">
    <citation type="journal article" date="2015" name="Genome Announc.">
        <title>Draft Genome Sequence of the Archiascomycetous Yeast Saitoella complicata.</title>
        <authorList>
            <person name="Yamauchi K."/>
            <person name="Kondo S."/>
            <person name="Hamamoto M."/>
            <person name="Takahashi Y."/>
            <person name="Ogura Y."/>
            <person name="Hayashi T."/>
            <person name="Nishida H."/>
        </authorList>
    </citation>
    <scope>NUCLEOTIDE SEQUENCE [LARGE SCALE GENOMIC DNA]</scope>
    <source>
        <strain evidence="8 9">NRRL Y-17804</strain>
    </source>
</reference>
<dbReference type="FunFam" id="3.30.70.1730:FF:000005">
    <property type="entry name" value="Ribosome assembly factor mrt4"/>
    <property type="match status" value="1"/>
</dbReference>
<dbReference type="GO" id="GO:0006364">
    <property type="term" value="P:rRNA processing"/>
    <property type="evidence" value="ECO:0007669"/>
    <property type="project" value="TreeGrafter"/>
</dbReference>
<comment type="similarity">
    <text evidence="2 6">Belongs to the universal ribosomal protein uL10 family.</text>
</comment>
<evidence type="ECO:0000256" key="4">
    <source>
        <dbReference type="ARBA" id="ARBA00022490"/>
    </source>
</evidence>
<dbReference type="Pfam" id="PF17777">
    <property type="entry name" value="RL10P_insert"/>
    <property type="match status" value="1"/>
</dbReference>
<dbReference type="InterPro" id="IPR043164">
    <property type="entry name" value="Ribosomal_uL10-like_insert_sf"/>
</dbReference>
<reference evidence="8 9" key="2">
    <citation type="journal article" date="2014" name="J. Gen. Appl. Microbiol.">
        <title>The early diverging ascomycetous budding yeast Saitoella complicata has three histone deacetylases belonging to the Clr6, Hos2, and Rpd3 lineages.</title>
        <authorList>
            <person name="Nishida H."/>
            <person name="Matsumoto T."/>
            <person name="Kondo S."/>
            <person name="Hamamoto M."/>
            <person name="Yoshikawa H."/>
        </authorList>
    </citation>
    <scope>NUCLEOTIDE SEQUENCE [LARGE SCALE GENOMIC DNA]</scope>
    <source>
        <strain evidence="8 9">NRRL Y-17804</strain>
    </source>
</reference>
<dbReference type="Gene3D" id="3.90.105.20">
    <property type="match status" value="1"/>
</dbReference>
<keyword evidence="6" id="KW-0690">Ribosome biogenesis</keyword>